<name>A0A1I2LPJ5_9ACTN</name>
<dbReference type="Proteomes" id="UP000199323">
    <property type="component" value="Unassembled WGS sequence"/>
</dbReference>
<gene>
    <name evidence="2" type="ORF">SAMN05216251_12919</name>
</gene>
<organism evidence="2 3">
    <name type="scientific">Actinacidiphila alni</name>
    <dbReference type="NCBI Taxonomy" id="380248"/>
    <lineage>
        <taxon>Bacteria</taxon>
        <taxon>Bacillati</taxon>
        <taxon>Actinomycetota</taxon>
        <taxon>Actinomycetes</taxon>
        <taxon>Kitasatosporales</taxon>
        <taxon>Streptomycetaceae</taxon>
        <taxon>Actinacidiphila</taxon>
    </lineage>
</organism>
<evidence type="ECO:0000313" key="2">
    <source>
        <dbReference type="EMBL" id="SFF78981.1"/>
    </source>
</evidence>
<proteinExistence type="predicted"/>
<evidence type="ECO:0000259" key="1">
    <source>
        <dbReference type="Pfam" id="PF13460"/>
    </source>
</evidence>
<dbReference type="Pfam" id="PF13460">
    <property type="entry name" value="NAD_binding_10"/>
    <property type="match status" value="1"/>
</dbReference>
<reference evidence="2 3" key="1">
    <citation type="submission" date="2016-10" db="EMBL/GenBank/DDBJ databases">
        <authorList>
            <person name="de Groot N.N."/>
        </authorList>
    </citation>
    <scope>NUCLEOTIDE SEQUENCE [LARGE SCALE GENOMIC DNA]</scope>
    <source>
        <strain evidence="2 3">CGMCC 4.3510</strain>
    </source>
</reference>
<dbReference type="PANTHER" id="PTHR43355:SF2">
    <property type="entry name" value="FLAVIN REDUCTASE (NADPH)"/>
    <property type="match status" value="1"/>
</dbReference>
<feature type="domain" description="NAD(P)-binding" evidence="1">
    <location>
        <begin position="7"/>
        <end position="195"/>
    </location>
</feature>
<dbReference type="STRING" id="380248.SAMN05216251_12919"/>
<protein>
    <submittedName>
        <fullName evidence="2">Putative NADH-flavin reductase</fullName>
    </submittedName>
</protein>
<dbReference type="EMBL" id="FONG01000029">
    <property type="protein sequence ID" value="SFF78981.1"/>
    <property type="molecule type" value="Genomic_DNA"/>
</dbReference>
<sequence>MKLLVFGANGRTGQQLVAQGLAAGHEITAFVRPRATAPPPHPRLRVARGEVTADQDAVRAAVEGQDAVLTAFGSPTTWHGVVSPDLTVRAMPLIVRAMREAGVERIVHLSAHGVGDTADQAPVVYWAVYKALGRMFADKAAGEKILRATDLDWTLVYPVMLVGGPLTGRYRVGARLSLHGVPRISRADVAHFMLAETTGRAHPHATVQLAR</sequence>
<evidence type="ECO:0000313" key="3">
    <source>
        <dbReference type="Proteomes" id="UP000199323"/>
    </source>
</evidence>
<dbReference type="PANTHER" id="PTHR43355">
    <property type="entry name" value="FLAVIN REDUCTASE (NADPH)"/>
    <property type="match status" value="1"/>
</dbReference>
<dbReference type="Gene3D" id="3.40.50.720">
    <property type="entry name" value="NAD(P)-binding Rossmann-like Domain"/>
    <property type="match status" value="1"/>
</dbReference>
<accession>A0A1I2LPJ5</accession>
<dbReference type="GO" id="GO:0042602">
    <property type="term" value="F:riboflavin reductase (NADPH) activity"/>
    <property type="evidence" value="ECO:0007669"/>
    <property type="project" value="TreeGrafter"/>
</dbReference>
<keyword evidence="3" id="KW-1185">Reference proteome</keyword>
<dbReference type="InterPro" id="IPR051606">
    <property type="entry name" value="Polyketide_Oxido-like"/>
</dbReference>
<dbReference type="InterPro" id="IPR036291">
    <property type="entry name" value="NAD(P)-bd_dom_sf"/>
</dbReference>
<dbReference type="GO" id="GO:0004074">
    <property type="term" value="F:biliverdin reductase [NAD(P)H] activity"/>
    <property type="evidence" value="ECO:0007669"/>
    <property type="project" value="TreeGrafter"/>
</dbReference>
<dbReference type="SUPFAM" id="SSF51735">
    <property type="entry name" value="NAD(P)-binding Rossmann-fold domains"/>
    <property type="match status" value="1"/>
</dbReference>
<dbReference type="InterPro" id="IPR016040">
    <property type="entry name" value="NAD(P)-bd_dom"/>
</dbReference>
<dbReference type="AlphaFoldDB" id="A0A1I2LPJ5"/>